<evidence type="ECO:0000313" key="1">
    <source>
        <dbReference type="EMBL" id="KAH0892731.1"/>
    </source>
</evidence>
<dbReference type="Pfam" id="PF05834">
    <property type="entry name" value="Lycopene_cycl"/>
    <property type="match status" value="1"/>
</dbReference>
<name>A0ABQ8AKV9_BRANA</name>
<proteinExistence type="predicted"/>
<accession>A0ABQ8AKV9</accession>
<keyword evidence="2" id="KW-1185">Reference proteome</keyword>
<organism evidence="1 2">
    <name type="scientific">Brassica napus</name>
    <name type="common">Rape</name>
    <dbReference type="NCBI Taxonomy" id="3708"/>
    <lineage>
        <taxon>Eukaryota</taxon>
        <taxon>Viridiplantae</taxon>
        <taxon>Streptophyta</taxon>
        <taxon>Embryophyta</taxon>
        <taxon>Tracheophyta</taxon>
        <taxon>Spermatophyta</taxon>
        <taxon>Magnoliopsida</taxon>
        <taxon>eudicotyledons</taxon>
        <taxon>Gunneridae</taxon>
        <taxon>Pentapetalae</taxon>
        <taxon>rosids</taxon>
        <taxon>malvids</taxon>
        <taxon>Brassicales</taxon>
        <taxon>Brassicaceae</taxon>
        <taxon>Brassiceae</taxon>
        <taxon>Brassica</taxon>
    </lineage>
</organism>
<dbReference type="Proteomes" id="UP000824890">
    <property type="component" value="Unassembled WGS sequence"/>
</dbReference>
<comment type="caution">
    <text evidence="1">The sequence shown here is derived from an EMBL/GenBank/DDBJ whole genome shotgun (WGS) entry which is preliminary data.</text>
</comment>
<evidence type="ECO:0000313" key="2">
    <source>
        <dbReference type="Proteomes" id="UP000824890"/>
    </source>
</evidence>
<reference evidence="1 2" key="1">
    <citation type="submission" date="2021-05" db="EMBL/GenBank/DDBJ databases">
        <title>Genome Assembly of Synthetic Allotetraploid Brassica napus Reveals Homoeologous Exchanges between Subgenomes.</title>
        <authorList>
            <person name="Davis J.T."/>
        </authorList>
    </citation>
    <scope>NUCLEOTIDE SEQUENCE [LARGE SCALE GENOMIC DNA]</scope>
    <source>
        <strain evidence="2">cv. Da-Ae</strain>
        <tissue evidence="1">Seedling</tissue>
    </source>
</reference>
<gene>
    <name evidence="1" type="ORF">HID58_055160</name>
</gene>
<protein>
    <submittedName>
        <fullName evidence="1">Uncharacterized protein</fullName>
    </submittedName>
</protein>
<dbReference type="EMBL" id="JAGKQM010000013">
    <property type="protein sequence ID" value="KAH0892731.1"/>
    <property type="molecule type" value="Genomic_DNA"/>
</dbReference>
<sequence>MVKGTITTMVTRLFPCSFDCATAQELDNSINVFRARETETWRIVALKKVGFDKFEPDSVYMAKDFPKPRVFMDSRNYANHKVQSLEAVYPTFLYAMPMTKKSEFFEQDLEKMKLRHNH</sequence>